<dbReference type="RefSeq" id="WP_247244874.1">
    <property type="nucleotide sequence ID" value="NZ_JALJRA010000011.1"/>
</dbReference>
<protein>
    <submittedName>
        <fullName evidence="1">Uncharacterized protein</fullName>
    </submittedName>
</protein>
<sequence>MPPSRPTGEPVDLMVLRAYNYMNLNRPHDALRLFEAAAATGNRDTSRGLADAKAAVGLN</sequence>
<accession>A0ABV2H8I9</accession>
<organism evidence="1 2">
    <name type="scientific">Pseudorhizobium tarimense</name>
    <dbReference type="NCBI Taxonomy" id="1079109"/>
    <lineage>
        <taxon>Bacteria</taxon>
        <taxon>Pseudomonadati</taxon>
        <taxon>Pseudomonadota</taxon>
        <taxon>Alphaproteobacteria</taxon>
        <taxon>Hyphomicrobiales</taxon>
        <taxon>Rhizobiaceae</taxon>
        <taxon>Rhizobium/Agrobacterium group</taxon>
        <taxon>Pseudorhizobium</taxon>
    </lineage>
</organism>
<name>A0ABV2H8I9_9HYPH</name>
<gene>
    <name evidence="1" type="ORF">ABID21_002977</name>
</gene>
<keyword evidence="2" id="KW-1185">Reference proteome</keyword>
<evidence type="ECO:0000313" key="1">
    <source>
        <dbReference type="EMBL" id="MET3586855.1"/>
    </source>
</evidence>
<proteinExistence type="predicted"/>
<comment type="caution">
    <text evidence="1">The sequence shown here is derived from an EMBL/GenBank/DDBJ whole genome shotgun (WGS) entry which is preliminary data.</text>
</comment>
<evidence type="ECO:0000313" key="2">
    <source>
        <dbReference type="Proteomes" id="UP001549031"/>
    </source>
</evidence>
<reference evidence="1 2" key="1">
    <citation type="submission" date="2024-06" db="EMBL/GenBank/DDBJ databases">
        <title>Genomic Encyclopedia of Type Strains, Phase IV (KMG-IV): sequencing the most valuable type-strain genomes for metagenomic binning, comparative biology and taxonomic classification.</title>
        <authorList>
            <person name="Goeker M."/>
        </authorList>
    </citation>
    <scope>NUCLEOTIDE SEQUENCE [LARGE SCALE GENOMIC DNA]</scope>
    <source>
        <strain evidence="1 2">DSM 105042</strain>
    </source>
</reference>
<dbReference type="Proteomes" id="UP001549031">
    <property type="component" value="Unassembled WGS sequence"/>
</dbReference>
<dbReference type="EMBL" id="JBEPLJ010000011">
    <property type="protein sequence ID" value="MET3586855.1"/>
    <property type="molecule type" value="Genomic_DNA"/>
</dbReference>